<dbReference type="Proteomes" id="UP000574390">
    <property type="component" value="Unassembled WGS sequence"/>
</dbReference>
<comment type="caution">
    <text evidence="1">The sequence shown here is derived from an EMBL/GenBank/DDBJ whole genome shotgun (WGS) entry which is preliminary data.</text>
</comment>
<evidence type="ECO:0000313" key="1">
    <source>
        <dbReference type="EMBL" id="KAF4745366.1"/>
    </source>
</evidence>
<dbReference type="AlphaFoldDB" id="A0A7J6TLR9"/>
<dbReference type="EMBL" id="JABANM010006788">
    <property type="protein sequence ID" value="KAF4745366.1"/>
    <property type="molecule type" value="Genomic_DNA"/>
</dbReference>
<name>A0A7J6TLR9_PEROL</name>
<accession>A0A7J6TLR9</accession>
<sequence>MPLREGIARGAPRGRGELTIQKSLCTRKKRFRHTVCGLCERGHSRRRPSDTVGQWVVSRRVCGGAGLRLSPSKVGWIAEISGKIGKKPKNSATVSTDTPSADLSSPITTTQIDAVDAKCRSFSKHPQILSTLSIIRNSIVPTLNELLAESKESLESGVSGGLRESMRKKELFLNDVTCKEQVRLDCIELDELKPEYGSRQEVRAARKLLIDWLAEVIFARIDFCNNSKVAESKGTSGLLLVPPSSTTSHHAITSPVDNVKRLRVSLDHTITPTTRILGRDRMSSATTTVSKTDLLSRPSYPTRVITTTLEYPKASGRKRARRSSCDEIRRTPAVSRRLSEGGVVPMSMSPKAVGGRPPRQVRNGVGGHEGADDFAMERGLGDSVAERVRSQIAELDAQGEASWHLSCLNESSTLQTLRECKAALDGRESGTSENRRALGAILAAIQHEDPLSLNAALENLTISIKDCAALEELNRMARF</sequence>
<protein>
    <submittedName>
        <fullName evidence="1">Uncharacterized protein</fullName>
    </submittedName>
</protein>
<proteinExistence type="predicted"/>
<evidence type="ECO:0000313" key="2">
    <source>
        <dbReference type="Proteomes" id="UP000574390"/>
    </source>
</evidence>
<organism evidence="1 2">
    <name type="scientific">Perkinsus olseni</name>
    <name type="common">Perkinsus atlanticus</name>
    <dbReference type="NCBI Taxonomy" id="32597"/>
    <lineage>
        <taxon>Eukaryota</taxon>
        <taxon>Sar</taxon>
        <taxon>Alveolata</taxon>
        <taxon>Perkinsozoa</taxon>
        <taxon>Perkinsea</taxon>
        <taxon>Perkinsida</taxon>
        <taxon>Perkinsidae</taxon>
        <taxon>Perkinsus</taxon>
    </lineage>
</organism>
<reference evidence="1 2" key="1">
    <citation type="submission" date="2020-04" db="EMBL/GenBank/DDBJ databases">
        <title>Perkinsus olseni comparative genomics.</title>
        <authorList>
            <person name="Bogema D.R."/>
        </authorList>
    </citation>
    <scope>NUCLEOTIDE SEQUENCE [LARGE SCALE GENOMIC DNA]</scope>
    <source>
        <strain evidence="1">ATCC PRA-205</strain>
    </source>
</reference>
<gene>
    <name evidence="1" type="ORF">FOZ62_018482</name>
</gene>